<organism evidence="2 3">
    <name type="scientific">Leeuwenhoekiella blandensis (strain CECT 7118 / CCUG 51940 / KCTC 22103 / MED217)</name>
    <name type="common">Flavobacterium sp. (strain MED217)</name>
    <dbReference type="NCBI Taxonomy" id="398720"/>
    <lineage>
        <taxon>Bacteria</taxon>
        <taxon>Pseudomonadati</taxon>
        <taxon>Bacteroidota</taxon>
        <taxon>Flavobacteriia</taxon>
        <taxon>Flavobacteriales</taxon>
        <taxon>Flavobacteriaceae</taxon>
        <taxon>Leeuwenhoekiella</taxon>
    </lineage>
</organism>
<name>A3XJ76_LEEBM</name>
<dbReference type="HOGENOM" id="CLU_1347241_0_0_10"/>
<sequence>MRYFLNLLLFLSTLGSYAQVGIGTTNPQETLHVVGSVRVESSPSITAPLGLIGADDEGTLTTINIQNTLTLTNGKVNVQGNVLYGIGSQDLGGITYDGNFIHDLELGLGPGEPNEGMSVVKVYNLPANGKLTGIQDGVDGLHLFFYNVDTGNIQFMDESDTDSAGSQAENRIKVLAGSETISGKGCVELLYDGTAQRWLFLSIHD</sequence>
<feature type="signal peptide" evidence="1">
    <location>
        <begin position="1"/>
        <end position="18"/>
    </location>
</feature>
<dbReference type="EMBL" id="AANC01000002">
    <property type="protein sequence ID" value="EAQ50398.1"/>
    <property type="molecule type" value="Genomic_DNA"/>
</dbReference>
<proteinExistence type="predicted"/>
<dbReference type="eggNOG" id="ENOG50344B4">
    <property type="taxonomic scope" value="Bacteria"/>
</dbReference>
<dbReference type="AlphaFoldDB" id="A3XJ76"/>
<dbReference type="Proteomes" id="UP000001601">
    <property type="component" value="Unassembled WGS sequence"/>
</dbReference>
<evidence type="ECO:0000313" key="3">
    <source>
        <dbReference type="Proteomes" id="UP000001601"/>
    </source>
</evidence>
<keyword evidence="3" id="KW-1185">Reference proteome</keyword>
<feature type="chain" id="PRO_5002663613" evidence="1">
    <location>
        <begin position="19"/>
        <end position="205"/>
    </location>
</feature>
<evidence type="ECO:0000313" key="2">
    <source>
        <dbReference type="EMBL" id="EAQ50398.1"/>
    </source>
</evidence>
<reference evidence="2 3" key="1">
    <citation type="journal article" date="2007" name="Nature">
        <title>Light stimulates growth of proteorhodopsin-containing marine Flavobacteria.</title>
        <authorList>
            <person name="Gomez-Consarnau L."/>
            <person name="Gonzalez J.M."/>
            <person name="Coll-Llado M."/>
            <person name="Gourdon P."/>
            <person name="Pascher T."/>
            <person name="Neutze R."/>
            <person name="Pedros-Alio C."/>
            <person name="Pinhassi J."/>
        </authorList>
    </citation>
    <scope>NUCLEOTIDE SEQUENCE [LARGE SCALE GENOMIC DNA]</scope>
    <source>
        <strain evidence="2 3">MED217</strain>
    </source>
</reference>
<protein>
    <submittedName>
        <fullName evidence="2">Uncharacterized protein</fullName>
    </submittedName>
</protein>
<gene>
    <name evidence="2" type="ORF">MED217_05182</name>
</gene>
<evidence type="ECO:0000256" key="1">
    <source>
        <dbReference type="SAM" id="SignalP"/>
    </source>
</evidence>
<keyword evidence="1" id="KW-0732">Signal</keyword>
<dbReference type="STRING" id="398720.MED217_05182"/>
<comment type="caution">
    <text evidence="2">The sequence shown here is derived from an EMBL/GenBank/DDBJ whole genome shotgun (WGS) entry which is preliminary data.</text>
</comment>
<accession>A3XJ76</accession>